<comment type="caution">
    <text evidence="7">The sequence shown here is derived from an EMBL/GenBank/DDBJ whole genome shotgun (WGS) entry which is preliminary data.</text>
</comment>
<dbReference type="AlphaFoldDB" id="A0A454JG43"/>
<accession>A0A454JG43</accession>
<gene>
    <name evidence="7" type="ORF">EAY64_14425</name>
</gene>
<evidence type="ECO:0000313" key="8">
    <source>
        <dbReference type="Proteomes" id="UP000274139"/>
    </source>
</evidence>
<keyword evidence="4" id="KW-1133">Transmembrane helix</keyword>
<feature type="transmembrane region" description="Helical" evidence="4">
    <location>
        <begin position="331"/>
        <end position="349"/>
    </location>
</feature>
<dbReference type="OrthoDB" id="2489132at2"/>
<keyword evidence="1 3" id="KW-0807">Transducer</keyword>
<keyword evidence="4" id="KW-0812">Transmembrane</keyword>
<feature type="transmembrane region" description="Helical" evidence="4">
    <location>
        <begin position="361"/>
        <end position="379"/>
    </location>
</feature>
<feature type="domain" description="Methyl-accepting transducer" evidence="5">
    <location>
        <begin position="428"/>
        <end position="587"/>
    </location>
</feature>
<evidence type="ECO:0000259" key="5">
    <source>
        <dbReference type="PROSITE" id="PS50111"/>
    </source>
</evidence>
<feature type="domain" description="HAMP" evidence="6">
    <location>
        <begin position="381"/>
        <end position="437"/>
    </location>
</feature>
<evidence type="ECO:0000313" key="7">
    <source>
        <dbReference type="EMBL" id="RMC95084.1"/>
    </source>
</evidence>
<sequence length="587" mass="64703">MALSAAEKRWLPWLGPSGKLAMGLACAYNRDRYPALESIFDNFGRLRVLILQQWAEQQWRQLEGLAMRLGSMAPEQLASELASRLSELPDVTELFILHPDNRVLASSAGSRACTQGPHAAALAQGLQQAFLYGPYRDPQTQQLGPRSSSFHDAVTLLFMRPLRLNGQQQACLCARVPNDVVGDLIQREAGHIFHESGDNYLFMVQSRFDPGIAPGTALSRSRFEDRTFSGGDNLKDGVNTAYGVVKVAQHTELELVFNDPATGQLHPGVRETIRHGENLFVTYPGYSDYRHIPVIGKGIRFQMPGSADVWGMMCEADLAEVYRYRSVSQRLMRGFVGVQLLLLGVSYAVQTLFTPPASLQLLLNLLLLVAGAVVFRQAFTRPLALRLRGMSSMIRNIAEGDGNLTLRLDRSQLRSDETGVMAQWVNSLIDQFDRTLGQVIRLSQSLQQRNHDMAAHNMATVTAASQVLSTVQRTQDGLSQQQETLDTANHNANGMELAMQQQQQLARQQLDTVSQSTLGIRETVGHSAQTIAQLSDSTREIEQVVSLIQEIAKQTNLLALNAAIEAARAGESGRGFAVVADEVRKLA</sequence>
<dbReference type="InterPro" id="IPR004089">
    <property type="entry name" value="MCPsignal_dom"/>
</dbReference>
<dbReference type="InterPro" id="IPR003660">
    <property type="entry name" value="HAMP_dom"/>
</dbReference>
<keyword evidence="8" id="KW-1185">Reference proteome</keyword>
<dbReference type="EMBL" id="RFAR01000060">
    <property type="protein sequence ID" value="RMC95084.1"/>
    <property type="molecule type" value="Genomic_DNA"/>
</dbReference>
<name>A0A454JG43_9NEIS</name>
<dbReference type="PROSITE" id="PS50111">
    <property type="entry name" value="CHEMOTAXIS_TRANSDUC_2"/>
    <property type="match status" value="1"/>
</dbReference>
<dbReference type="Pfam" id="PF00015">
    <property type="entry name" value="MCPsignal"/>
    <property type="match status" value="1"/>
</dbReference>
<dbReference type="PANTHER" id="PTHR32089:SF112">
    <property type="entry name" value="LYSOZYME-LIKE PROTEIN-RELATED"/>
    <property type="match status" value="1"/>
</dbReference>
<feature type="non-terminal residue" evidence="7">
    <location>
        <position position="587"/>
    </location>
</feature>
<dbReference type="SUPFAM" id="SSF58104">
    <property type="entry name" value="Methyl-accepting chemotaxis protein (MCP) signaling domain"/>
    <property type="match status" value="1"/>
</dbReference>
<keyword evidence="4" id="KW-0472">Membrane</keyword>
<dbReference type="PANTHER" id="PTHR32089">
    <property type="entry name" value="METHYL-ACCEPTING CHEMOTAXIS PROTEIN MCPB"/>
    <property type="match status" value="1"/>
</dbReference>
<evidence type="ECO:0000256" key="4">
    <source>
        <dbReference type="SAM" id="Phobius"/>
    </source>
</evidence>
<dbReference type="PROSITE" id="PS50885">
    <property type="entry name" value="HAMP"/>
    <property type="match status" value="1"/>
</dbReference>
<organism evidence="7 8">
    <name type="scientific">Aquitalea palustris</name>
    <dbReference type="NCBI Taxonomy" id="2480983"/>
    <lineage>
        <taxon>Bacteria</taxon>
        <taxon>Pseudomonadati</taxon>
        <taxon>Pseudomonadota</taxon>
        <taxon>Betaproteobacteria</taxon>
        <taxon>Neisseriales</taxon>
        <taxon>Chromobacteriaceae</taxon>
        <taxon>Aquitalea</taxon>
    </lineage>
</organism>
<protein>
    <submittedName>
        <fullName evidence="7">Methyl-accepting chemotaxis protein</fullName>
    </submittedName>
</protein>
<evidence type="ECO:0000259" key="6">
    <source>
        <dbReference type="PROSITE" id="PS50885"/>
    </source>
</evidence>
<dbReference type="Proteomes" id="UP000274139">
    <property type="component" value="Unassembled WGS sequence"/>
</dbReference>
<proteinExistence type="inferred from homology"/>
<evidence type="ECO:0000256" key="3">
    <source>
        <dbReference type="PROSITE-ProRule" id="PRU00284"/>
    </source>
</evidence>
<dbReference type="GO" id="GO:0007165">
    <property type="term" value="P:signal transduction"/>
    <property type="evidence" value="ECO:0007669"/>
    <property type="project" value="UniProtKB-KW"/>
</dbReference>
<evidence type="ECO:0000256" key="2">
    <source>
        <dbReference type="ARBA" id="ARBA00029447"/>
    </source>
</evidence>
<comment type="similarity">
    <text evidence="2">Belongs to the methyl-accepting chemotaxis (MCP) protein family.</text>
</comment>
<dbReference type="GO" id="GO:0016020">
    <property type="term" value="C:membrane"/>
    <property type="evidence" value="ECO:0007669"/>
    <property type="project" value="InterPro"/>
</dbReference>
<evidence type="ECO:0000256" key="1">
    <source>
        <dbReference type="ARBA" id="ARBA00023224"/>
    </source>
</evidence>
<dbReference type="Gene3D" id="1.10.287.950">
    <property type="entry name" value="Methyl-accepting chemotaxis protein"/>
    <property type="match status" value="1"/>
</dbReference>
<reference evidence="7 8" key="1">
    <citation type="submission" date="2018-10" db="EMBL/GenBank/DDBJ databases">
        <title>Draft genome sequence of Aquitalea MWU14-2217 isolated from a wild cranberry bog in Provincetown, Massachusetts.</title>
        <authorList>
            <person name="Ebadzadsahrai G."/>
            <person name="Soby S."/>
        </authorList>
    </citation>
    <scope>NUCLEOTIDE SEQUENCE [LARGE SCALE GENOMIC DNA]</scope>
    <source>
        <strain evidence="7 8">MWU14-2217</strain>
    </source>
</reference>